<feature type="domain" description="Transglycosylase SLT" evidence="1">
    <location>
        <begin position="4"/>
        <end position="46"/>
    </location>
</feature>
<dbReference type="InterPro" id="IPR023346">
    <property type="entry name" value="Lysozyme-like_dom_sf"/>
</dbReference>
<gene>
    <name evidence="2" type="ORF">SDC9_148701</name>
</gene>
<dbReference type="EMBL" id="VSSQ01047488">
    <property type="protein sequence ID" value="MPN01492.1"/>
    <property type="molecule type" value="Genomic_DNA"/>
</dbReference>
<sequence length="149" mass="17030">MHIEKSTVAALTYLSASKKSLGTWTLAAAAYNMGNAGVRRAMEKQNVNNYFDLYLNEETSRFIFRIVIIKELMKNSNRYGLDIAPEATYMLKNIKTIQVDGAIPDLYEWASKNKNLYKDVKLLNPWILTDQLPAGKWEITIYDKGNSKN</sequence>
<name>A0A645EJN4_9ZZZZ</name>
<dbReference type="AlphaFoldDB" id="A0A645EJN4"/>
<reference evidence="2" key="1">
    <citation type="submission" date="2019-08" db="EMBL/GenBank/DDBJ databases">
        <authorList>
            <person name="Kucharzyk K."/>
            <person name="Murdoch R.W."/>
            <person name="Higgins S."/>
            <person name="Loffler F."/>
        </authorList>
    </citation>
    <scope>NUCLEOTIDE SEQUENCE</scope>
</reference>
<dbReference type="InterPro" id="IPR008258">
    <property type="entry name" value="Transglycosylase_SLT_dom_1"/>
</dbReference>
<dbReference type="Pfam" id="PF01464">
    <property type="entry name" value="SLT"/>
    <property type="match status" value="1"/>
</dbReference>
<comment type="caution">
    <text evidence="2">The sequence shown here is derived from an EMBL/GenBank/DDBJ whole genome shotgun (WGS) entry which is preliminary data.</text>
</comment>
<accession>A0A645EJN4</accession>
<protein>
    <recommendedName>
        <fullName evidence="1">Transglycosylase SLT domain-containing protein</fullName>
    </recommendedName>
</protein>
<dbReference type="SUPFAM" id="SSF53955">
    <property type="entry name" value="Lysozyme-like"/>
    <property type="match status" value="1"/>
</dbReference>
<dbReference type="Gene3D" id="1.10.530.10">
    <property type="match status" value="1"/>
</dbReference>
<proteinExistence type="predicted"/>
<organism evidence="2">
    <name type="scientific">bioreactor metagenome</name>
    <dbReference type="NCBI Taxonomy" id="1076179"/>
    <lineage>
        <taxon>unclassified sequences</taxon>
        <taxon>metagenomes</taxon>
        <taxon>ecological metagenomes</taxon>
    </lineage>
</organism>
<evidence type="ECO:0000313" key="2">
    <source>
        <dbReference type="EMBL" id="MPN01492.1"/>
    </source>
</evidence>
<evidence type="ECO:0000259" key="1">
    <source>
        <dbReference type="Pfam" id="PF01464"/>
    </source>
</evidence>